<accession>A0A816GH35</accession>
<sequence length="165" mass="18698">QFSHSQQCQSGLILNYYTKETGEVVNVLTPDGQDCFFAGKLAFVESVIQQTVKVARYLTWFLSGRVRYCLRATMGLTETDNKEGQSVKIVERAFDENKNVLHSAQLGEIVFRLPQVHSRRLGRKNNVGQCRLERRALQLSLSFVMSWLSISSTTEVNYSTVKLSA</sequence>
<comment type="caution">
    <text evidence="1">The sequence shown here is derived from an EMBL/GenBank/DDBJ whole genome shotgun (WGS) entry which is preliminary data.</text>
</comment>
<dbReference type="EMBL" id="CAJNOR010013568">
    <property type="protein sequence ID" value="CAF1674007.1"/>
    <property type="molecule type" value="Genomic_DNA"/>
</dbReference>
<evidence type="ECO:0000313" key="1">
    <source>
        <dbReference type="EMBL" id="CAF1674007.1"/>
    </source>
</evidence>
<gene>
    <name evidence="1" type="ORF">XAT740_LOCUS59231</name>
</gene>
<evidence type="ECO:0000313" key="2">
    <source>
        <dbReference type="Proteomes" id="UP000663828"/>
    </source>
</evidence>
<organism evidence="1 2">
    <name type="scientific">Adineta ricciae</name>
    <name type="common">Rotifer</name>
    <dbReference type="NCBI Taxonomy" id="249248"/>
    <lineage>
        <taxon>Eukaryota</taxon>
        <taxon>Metazoa</taxon>
        <taxon>Spiralia</taxon>
        <taxon>Gnathifera</taxon>
        <taxon>Rotifera</taxon>
        <taxon>Eurotatoria</taxon>
        <taxon>Bdelloidea</taxon>
        <taxon>Adinetida</taxon>
        <taxon>Adinetidae</taxon>
        <taxon>Adineta</taxon>
    </lineage>
</organism>
<proteinExistence type="predicted"/>
<dbReference type="Proteomes" id="UP000663828">
    <property type="component" value="Unassembled WGS sequence"/>
</dbReference>
<reference evidence="1" key="1">
    <citation type="submission" date="2021-02" db="EMBL/GenBank/DDBJ databases">
        <authorList>
            <person name="Nowell W R."/>
        </authorList>
    </citation>
    <scope>NUCLEOTIDE SEQUENCE</scope>
</reference>
<protein>
    <submittedName>
        <fullName evidence="1">Uncharacterized protein</fullName>
    </submittedName>
</protein>
<feature type="non-terminal residue" evidence="1">
    <location>
        <position position="1"/>
    </location>
</feature>
<keyword evidence="2" id="KW-1185">Reference proteome</keyword>
<name>A0A816GH35_ADIRI</name>
<dbReference type="AlphaFoldDB" id="A0A816GH35"/>